<reference evidence="1" key="1">
    <citation type="submission" date="2007-07" db="EMBL/GenBank/DDBJ databases">
        <title>PCAP assembly of the Caenorhabditis remanei genome.</title>
        <authorList>
            <consortium name="The Caenorhabditis remanei Sequencing Consortium"/>
            <person name="Wilson R.K."/>
        </authorList>
    </citation>
    <scope>NUCLEOTIDE SEQUENCE [LARGE SCALE GENOMIC DNA]</scope>
    <source>
        <strain evidence="1">PB4641</strain>
    </source>
</reference>
<dbReference type="AlphaFoldDB" id="E3LHQ9"/>
<dbReference type="Proteomes" id="UP000008281">
    <property type="component" value="Unassembled WGS sequence"/>
</dbReference>
<dbReference type="STRING" id="31234.E3LHQ9"/>
<dbReference type="eggNOG" id="ENOG502TKK2">
    <property type="taxonomic scope" value="Eukaryota"/>
</dbReference>
<evidence type="ECO:0000313" key="2">
    <source>
        <dbReference type="Proteomes" id="UP000008281"/>
    </source>
</evidence>
<evidence type="ECO:0000313" key="1">
    <source>
        <dbReference type="EMBL" id="EFO95211.1"/>
    </source>
</evidence>
<dbReference type="OrthoDB" id="5779082at2759"/>
<name>E3LHQ9_CAERE</name>
<dbReference type="EMBL" id="DS268409">
    <property type="protein sequence ID" value="EFO95211.1"/>
    <property type="molecule type" value="Genomic_DNA"/>
</dbReference>
<dbReference type="InParanoid" id="E3LHQ9"/>
<dbReference type="FunCoup" id="E3LHQ9">
    <property type="interactions" value="1729"/>
</dbReference>
<dbReference type="HOGENOM" id="CLU_076183_0_0_1"/>
<keyword evidence="2" id="KW-1185">Reference proteome</keyword>
<gene>
    <name evidence="1" type="ORF">CRE_08822</name>
</gene>
<sequence length="317" mass="38027">MFEDIYFWTKHGRPVAEEDHERNASCQYILSNMKKDGIIMKTYHVDPKDPIWDEAFHEKMDHTYFQKDLAPFVRYSINKKRRWEAQGNMDTLTDLKKAYRDMDVFVSERVWLRSSPLFCEFLFLEVRILHQNGFSGFVSYLNYYHNFFLEFKIRRIHQLTDNNDYQCLSSDSVFGQPYKSLLPENRFPKKTENSDDDDGYAAPKVAYHIITPPKNYATLRNSDFCPGSSDRWGHRTLVHWRRCKNMRDALLSLRYEQFEDLDEEVDMTDDYLIYDRYDPPREFYNLEDHLVDNYVYVKRNIGRNSSDSSSWSVISID</sequence>
<proteinExistence type="predicted"/>
<organism evidence="2">
    <name type="scientific">Caenorhabditis remanei</name>
    <name type="common">Caenorhabditis vulgaris</name>
    <dbReference type="NCBI Taxonomy" id="31234"/>
    <lineage>
        <taxon>Eukaryota</taxon>
        <taxon>Metazoa</taxon>
        <taxon>Ecdysozoa</taxon>
        <taxon>Nematoda</taxon>
        <taxon>Chromadorea</taxon>
        <taxon>Rhabditida</taxon>
        <taxon>Rhabditina</taxon>
        <taxon>Rhabditomorpha</taxon>
        <taxon>Rhabditoidea</taxon>
        <taxon>Rhabditidae</taxon>
        <taxon>Peloderinae</taxon>
        <taxon>Caenorhabditis</taxon>
    </lineage>
</organism>
<dbReference type="OMA" id="THWRRVK"/>
<protein>
    <submittedName>
        <fullName evidence="1">Uncharacterized protein</fullName>
    </submittedName>
</protein>
<accession>E3LHQ9</accession>